<feature type="compositionally biased region" description="Low complexity" evidence="6">
    <location>
        <begin position="886"/>
        <end position="898"/>
    </location>
</feature>
<feature type="region of interest" description="Disordered" evidence="6">
    <location>
        <begin position="1134"/>
        <end position="1161"/>
    </location>
</feature>
<dbReference type="InterPro" id="IPR001661">
    <property type="entry name" value="Glyco_hydro_37"/>
</dbReference>
<evidence type="ECO:0000256" key="6">
    <source>
        <dbReference type="SAM" id="MobiDB-lite"/>
    </source>
</evidence>
<dbReference type="Gene3D" id="1.50.10.10">
    <property type="match status" value="1"/>
</dbReference>
<dbReference type="HOGENOM" id="CLU_010843_0_0_1"/>
<organism evidence="7 8">
    <name type="scientific">Drosophila ananassae</name>
    <name type="common">Fruit fly</name>
    <dbReference type="NCBI Taxonomy" id="7217"/>
    <lineage>
        <taxon>Eukaryota</taxon>
        <taxon>Metazoa</taxon>
        <taxon>Ecdysozoa</taxon>
        <taxon>Arthropoda</taxon>
        <taxon>Hexapoda</taxon>
        <taxon>Insecta</taxon>
        <taxon>Pterygota</taxon>
        <taxon>Neoptera</taxon>
        <taxon>Endopterygota</taxon>
        <taxon>Diptera</taxon>
        <taxon>Brachycera</taxon>
        <taxon>Muscomorpha</taxon>
        <taxon>Ephydroidea</taxon>
        <taxon>Drosophilidae</taxon>
        <taxon>Drosophila</taxon>
        <taxon>Sophophora</taxon>
    </lineage>
</organism>
<dbReference type="InterPro" id="IPR008928">
    <property type="entry name" value="6-hairpin_glycosidase_sf"/>
</dbReference>
<evidence type="ECO:0000256" key="3">
    <source>
        <dbReference type="ARBA" id="ARBA00012757"/>
    </source>
</evidence>
<dbReference type="STRING" id="7217.B3MFN9"/>
<dbReference type="Proteomes" id="UP000007801">
    <property type="component" value="Unassembled WGS sequence"/>
</dbReference>
<dbReference type="PANTHER" id="PTHR23403">
    <property type="entry name" value="TREHALASE"/>
    <property type="match status" value="1"/>
</dbReference>
<dbReference type="AlphaFoldDB" id="B3MFN9"/>
<sequence length="1239" mass="134764">MAAKCSCAGHSLGGQNKEVFCTGPLLDTVQRSNLFPDCKHFVDMSCIYTPAQTMADFKLFSNCRKNDGSLHFLGMFVEKHFNEPGNDLVPWTPTDWKSSPPFLAKVHDPEMKKFGSDVNTIWKDLGRKVHENVREHPDQFSIIYIPKPFIVPSVNHREYWYWDSFWIVRGLLHCGMYETAKGMIDNFLVLVRQYGFVPGCGRIYCSGRSNPPMLIMMMKSYVEVTKDEAYAIKALPLLELEYETFLHYHEVKVKGRTMYQYRDSSTGPRPEAYREDLETAEHIESPELKQALYTQLKSACESGQDFSSRWFVAADGSNRGTIADTRTSAIVPVELNAIIFRSGKILAEFHRKSGNTKRADQYQERACILVKAIRDIMWNDEAGIWLDYDLENKKPRNFFCCTNFAPLWARAFPLVDTDKVSSSVMKYIETNNLDKMYGGVPHTMNKYSYQKWDYPNSFPPMMFIVIEGLDNLGTPESKAISKKWAHHWTKSVYAAYKYENRIFERYNCKEFGQPGDRSGNAQFTGYGWTIGVVFEFLAKHGKDMVIDPSPGGMEESTPANASIEKNEFIITSEANMDSGIDGGSGVGNQCQCSCGLPPESKVPSHATHATEHSAPLGVMQKFHTPATGGASPKCICEFPSDASSGTSTTKSEAKSVLNGTGGTCGICGNCVQDQSPPHLEGGQCSCSKDDKKEKSSQKGNSRQQGHQRQGVLCACGALLGNNYGNRKDRSQPKQYEAPKPCVVTAAQPEAGAGGCGCGQGPAAAPAPAPQPQSCYCSPLPQSPQSPPEPTEAGAGACGCGIGAAAAPAPPPQPQSCYCSPPPQSMQQSPPQSPQHSPQMQTVLSEHDPSCACYIARKQMEAEKQANTHSQASQAGCCPMCSSPSQSAKSSQGSEGSAAPVPSKQLAAPVPTKQSAPTCGCVGSSMPPKEQSAPAAKKVEPTPSARSLLNKSAGCCFCENDQGPNMREEEKKKFEAKMQECLKGQMSMVQERNNQIKNKEAEDQAKNCDPETKPKPQDCSSALKTSKSGQQGAVCSCAAEEEEDDEEKLKRQQEQLVGHYAPLSDGLAGEECPEGLFGKKKVKRGCCTCDTEDCPEQEESGPVASAKAMSCSCGGGTAPPPTTFLCPHCGGNQNEPGTRSVGTNRPSIPTQPNRSSPKLGGKDADCMCSASPGSPGKSGCDRCTAHLTSDYSPDNGRTPVFNKQFPLKDRDGDECDALPDPNAGKDKKKCCNCEKEEEQE</sequence>
<feature type="compositionally biased region" description="Polar residues" evidence="6">
    <location>
        <begin position="1017"/>
        <end position="1031"/>
    </location>
</feature>
<dbReference type="EC" id="3.2.1.28" evidence="3 5"/>
<dbReference type="GO" id="GO:0004555">
    <property type="term" value="F:alpha,alpha-trehalase activity"/>
    <property type="evidence" value="ECO:0007669"/>
    <property type="project" value="UniProtKB-EC"/>
</dbReference>
<dbReference type="EMBL" id="CH902619">
    <property type="protein sequence ID" value="EDV37729.1"/>
    <property type="molecule type" value="Genomic_DNA"/>
</dbReference>
<evidence type="ECO:0000256" key="2">
    <source>
        <dbReference type="ARBA" id="ARBA00005615"/>
    </source>
</evidence>
<dbReference type="OrthoDB" id="3542292at2759"/>
<feature type="compositionally biased region" description="Low complexity" evidence="6">
    <location>
        <begin position="824"/>
        <end position="838"/>
    </location>
</feature>
<dbReference type="PRINTS" id="PR00744">
    <property type="entry name" value="GLHYDRLASE37"/>
</dbReference>
<feature type="compositionally biased region" description="Basic and acidic residues" evidence="6">
    <location>
        <begin position="996"/>
        <end position="1015"/>
    </location>
</feature>
<feature type="compositionally biased region" description="Polar residues" evidence="6">
    <location>
        <begin position="1134"/>
        <end position="1155"/>
    </location>
</feature>
<keyword evidence="5 7" id="KW-0326">Glycosidase</keyword>
<evidence type="ECO:0000256" key="5">
    <source>
        <dbReference type="RuleBase" id="RU361180"/>
    </source>
</evidence>
<feature type="compositionally biased region" description="Pro residues" evidence="6">
    <location>
        <begin position="812"/>
        <end position="823"/>
    </location>
</feature>
<feature type="region of interest" description="Disordered" evidence="6">
    <location>
        <begin position="1188"/>
        <end position="1227"/>
    </location>
</feature>
<dbReference type="PANTHER" id="PTHR23403:SF1">
    <property type="entry name" value="TREHALASE"/>
    <property type="match status" value="1"/>
</dbReference>
<proteinExistence type="inferred from homology"/>
<name>B3MFN9_DROAN</name>
<evidence type="ECO:0000313" key="7">
    <source>
        <dbReference type="EMBL" id="EDV37729.1"/>
    </source>
</evidence>
<evidence type="ECO:0000313" key="8">
    <source>
        <dbReference type="Proteomes" id="UP000007801"/>
    </source>
</evidence>
<dbReference type="InParanoid" id="B3MFN9"/>
<dbReference type="eggNOG" id="KOG0602">
    <property type="taxonomic scope" value="Eukaryota"/>
</dbReference>
<dbReference type="SMR" id="B3MFN9"/>
<dbReference type="GeneID" id="6496433"/>
<comment type="similarity">
    <text evidence="2 5">Belongs to the glycosyl hydrolase 37 family.</text>
</comment>
<keyword evidence="5 7" id="KW-0378">Hydrolase</keyword>
<gene>
    <name evidence="7" type="primary">Dana\GF13595</name>
    <name evidence="7" type="synonym">dana_GLEANR_13607</name>
    <name evidence="7" type="ORF">GF13595</name>
</gene>
<evidence type="ECO:0000256" key="4">
    <source>
        <dbReference type="ARBA" id="ARBA00019905"/>
    </source>
</evidence>
<dbReference type="FunCoup" id="B3MFN9">
    <property type="interactions" value="39"/>
</dbReference>
<feature type="region of interest" description="Disordered" evidence="6">
    <location>
        <begin position="812"/>
        <end position="841"/>
    </location>
</feature>
<dbReference type="Pfam" id="PF01204">
    <property type="entry name" value="Trehalase"/>
    <property type="match status" value="1"/>
</dbReference>
<feature type="region of interest" description="Disordered" evidence="6">
    <location>
        <begin position="990"/>
        <end position="1031"/>
    </location>
</feature>
<feature type="region of interest" description="Disordered" evidence="6">
    <location>
        <begin position="886"/>
        <end position="945"/>
    </location>
</feature>
<accession>B3MFN9</accession>
<dbReference type="OMA" id="HFVDMSC"/>
<dbReference type="KEGG" id="dan:6496433"/>
<dbReference type="PhylomeDB" id="B3MFN9"/>
<keyword evidence="8" id="KW-1185">Reference proteome</keyword>
<dbReference type="InterPro" id="IPR012341">
    <property type="entry name" value="6hp_glycosidase-like_sf"/>
</dbReference>
<comment type="catalytic activity">
    <reaction evidence="1 5">
        <text>alpha,alpha-trehalose + H2O = alpha-D-glucose + beta-D-glucose</text>
        <dbReference type="Rhea" id="RHEA:32675"/>
        <dbReference type="ChEBI" id="CHEBI:15377"/>
        <dbReference type="ChEBI" id="CHEBI:15903"/>
        <dbReference type="ChEBI" id="CHEBI:16551"/>
        <dbReference type="ChEBI" id="CHEBI:17925"/>
        <dbReference type="EC" id="3.2.1.28"/>
    </reaction>
</comment>
<evidence type="ECO:0000256" key="1">
    <source>
        <dbReference type="ARBA" id="ARBA00001576"/>
    </source>
</evidence>
<reference evidence="7 8" key="1">
    <citation type="journal article" date="2007" name="Nature">
        <title>Evolution of genes and genomes on the Drosophila phylogeny.</title>
        <authorList>
            <consortium name="Drosophila 12 Genomes Consortium"/>
            <person name="Clark A.G."/>
            <person name="Eisen M.B."/>
            <person name="Smith D.R."/>
            <person name="Bergman C.M."/>
            <person name="Oliver B."/>
            <person name="Markow T.A."/>
            <person name="Kaufman T.C."/>
            <person name="Kellis M."/>
            <person name="Gelbart W."/>
            <person name="Iyer V.N."/>
            <person name="Pollard D.A."/>
            <person name="Sackton T.B."/>
            <person name="Larracuente A.M."/>
            <person name="Singh N.D."/>
            <person name="Abad J.P."/>
            <person name="Abt D.N."/>
            <person name="Adryan B."/>
            <person name="Aguade M."/>
            <person name="Akashi H."/>
            <person name="Anderson W.W."/>
            <person name="Aquadro C.F."/>
            <person name="Ardell D.H."/>
            <person name="Arguello R."/>
            <person name="Artieri C.G."/>
            <person name="Barbash D.A."/>
            <person name="Barker D."/>
            <person name="Barsanti P."/>
            <person name="Batterham P."/>
            <person name="Batzoglou S."/>
            <person name="Begun D."/>
            <person name="Bhutkar A."/>
            <person name="Blanco E."/>
            <person name="Bosak S.A."/>
            <person name="Bradley R.K."/>
            <person name="Brand A.D."/>
            <person name="Brent M.R."/>
            <person name="Brooks A.N."/>
            <person name="Brown R.H."/>
            <person name="Butlin R.K."/>
            <person name="Caggese C."/>
            <person name="Calvi B.R."/>
            <person name="Bernardo de Carvalho A."/>
            <person name="Caspi A."/>
            <person name="Castrezana S."/>
            <person name="Celniker S.E."/>
            <person name="Chang J.L."/>
            <person name="Chapple C."/>
            <person name="Chatterji S."/>
            <person name="Chinwalla A."/>
            <person name="Civetta A."/>
            <person name="Clifton S.W."/>
            <person name="Comeron J.M."/>
            <person name="Costello J.C."/>
            <person name="Coyne J.A."/>
            <person name="Daub J."/>
            <person name="David R.G."/>
            <person name="Delcher A.L."/>
            <person name="Delehaunty K."/>
            <person name="Do C.B."/>
            <person name="Ebling H."/>
            <person name="Edwards K."/>
            <person name="Eickbush T."/>
            <person name="Evans J.D."/>
            <person name="Filipski A."/>
            <person name="Findeiss S."/>
            <person name="Freyhult E."/>
            <person name="Fulton L."/>
            <person name="Fulton R."/>
            <person name="Garcia A.C."/>
            <person name="Gardiner A."/>
            <person name="Garfield D.A."/>
            <person name="Garvin B.E."/>
            <person name="Gibson G."/>
            <person name="Gilbert D."/>
            <person name="Gnerre S."/>
            <person name="Godfrey J."/>
            <person name="Good R."/>
            <person name="Gotea V."/>
            <person name="Gravely B."/>
            <person name="Greenberg A.J."/>
            <person name="Griffiths-Jones S."/>
            <person name="Gross S."/>
            <person name="Guigo R."/>
            <person name="Gustafson E.A."/>
            <person name="Haerty W."/>
            <person name="Hahn M.W."/>
            <person name="Halligan D.L."/>
            <person name="Halpern A.L."/>
            <person name="Halter G.M."/>
            <person name="Han M.V."/>
            <person name="Heger A."/>
            <person name="Hillier L."/>
            <person name="Hinrichs A.S."/>
            <person name="Holmes I."/>
            <person name="Hoskins R.A."/>
            <person name="Hubisz M.J."/>
            <person name="Hultmark D."/>
            <person name="Huntley M.A."/>
            <person name="Jaffe D.B."/>
            <person name="Jagadeeshan S."/>
            <person name="Jeck W.R."/>
            <person name="Johnson J."/>
            <person name="Jones C.D."/>
            <person name="Jordan W.C."/>
            <person name="Karpen G.H."/>
            <person name="Kataoka E."/>
            <person name="Keightley P.D."/>
            <person name="Kheradpour P."/>
            <person name="Kirkness E.F."/>
            <person name="Koerich L.B."/>
            <person name="Kristiansen K."/>
            <person name="Kudrna D."/>
            <person name="Kulathinal R.J."/>
            <person name="Kumar S."/>
            <person name="Kwok R."/>
            <person name="Lander E."/>
            <person name="Langley C.H."/>
            <person name="Lapoint R."/>
            <person name="Lazzaro B.P."/>
            <person name="Lee S.J."/>
            <person name="Levesque L."/>
            <person name="Li R."/>
            <person name="Lin C.F."/>
            <person name="Lin M.F."/>
            <person name="Lindblad-Toh K."/>
            <person name="Llopart A."/>
            <person name="Long M."/>
            <person name="Low L."/>
            <person name="Lozovsky E."/>
            <person name="Lu J."/>
            <person name="Luo M."/>
            <person name="Machado C.A."/>
            <person name="Makalowski W."/>
            <person name="Marzo M."/>
            <person name="Matsuda M."/>
            <person name="Matzkin L."/>
            <person name="McAllister B."/>
            <person name="McBride C.S."/>
            <person name="McKernan B."/>
            <person name="McKernan K."/>
            <person name="Mendez-Lago M."/>
            <person name="Minx P."/>
            <person name="Mollenhauer M.U."/>
            <person name="Montooth K."/>
            <person name="Mount S.M."/>
            <person name="Mu X."/>
            <person name="Myers E."/>
            <person name="Negre B."/>
            <person name="Newfeld S."/>
            <person name="Nielsen R."/>
            <person name="Noor M.A."/>
            <person name="O'Grady P."/>
            <person name="Pachter L."/>
            <person name="Papaceit M."/>
            <person name="Parisi M.J."/>
            <person name="Parisi M."/>
            <person name="Parts L."/>
            <person name="Pedersen J.S."/>
            <person name="Pesole G."/>
            <person name="Phillippy A.M."/>
            <person name="Ponting C.P."/>
            <person name="Pop M."/>
            <person name="Porcelli D."/>
            <person name="Powell J.R."/>
            <person name="Prohaska S."/>
            <person name="Pruitt K."/>
            <person name="Puig M."/>
            <person name="Quesneville H."/>
            <person name="Ram K.R."/>
            <person name="Rand D."/>
            <person name="Rasmussen M.D."/>
            <person name="Reed L.K."/>
            <person name="Reenan R."/>
            <person name="Reily A."/>
            <person name="Remington K.A."/>
            <person name="Rieger T.T."/>
            <person name="Ritchie M.G."/>
            <person name="Robin C."/>
            <person name="Rogers Y.H."/>
            <person name="Rohde C."/>
            <person name="Rozas J."/>
            <person name="Rubenfield M.J."/>
            <person name="Ruiz A."/>
            <person name="Russo S."/>
            <person name="Salzberg S.L."/>
            <person name="Sanchez-Gracia A."/>
            <person name="Saranga D.J."/>
            <person name="Sato H."/>
            <person name="Schaeffer S.W."/>
            <person name="Schatz M.C."/>
            <person name="Schlenke T."/>
            <person name="Schwartz R."/>
            <person name="Segarra C."/>
            <person name="Singh R.S."/>
            <person name="Sirot L."/>
            <person name="Sirota M."/>
            <person name="Sisneros N.B."/>
            <person name="Smith C.D."/>
            <person name="Smith T.F."/>
            <person name="Spieth J."/>
            <person name="Stage D.E."/>
            <person name="Stark A."/>
            <person name="Stephan W."/>
            <person name="Strausberg R.L."/>
            <person name="Strempel S."/>
            <person name="Sturgill D."/>
            <person name="Sutton G."/>
            <person name="Sutton G.G."/>
            <person name="Tao W."/>
            <person name="Teichmann S."/>
            <person name="Tobari Y.N."/>
            <person name="Tomimura Y."/>
            <person name="Tsolas J.M."/>
            <person name="Valente V.L."/>
            <person name="Venter E."/>
            <person name="Venter J.C."/>
            <person name="Vicario S."/>
            <person name="Vieira F.G."/>
            <person name="Vilella A.J."/>
            <person name="Villasante A."/>
            <person name="Walenz B."/>
            <person name="Wang J."/>
            <person name="Wasserman M."/>
            <person name="Watts T."/>
            <person name="Wilson D."/>
            <person name="Wilson R.K."/>
            <person name="Wing R.A."/>
            <person name="Wolfner M.F."/>
            <person name="Wong A."/>
            <person name="Wong G.K."/>
            <person name="Wu C.I."/>
            <person name="Wu G."/>
            <person name="Yamamoto D."/>
            <person name="Yang H.P."/>
            <person name="Yang S.P."/>
            <person name="Yorke J.A."/>
            <person name="Yoshida K."/>
            <person name="Zdobnov E."/>
            <person name="Zhang P."/>
            <person name="Zhang Y."/>
            <person name="Zimin A.V."/>
            <person name="Baldwin J."/>
            <person name="Abdouelleil A."/>
            <person name="Abdulkadir J."/>
            <person name="Abebe A."/>
            <person name="Abera B."/>
            <person name="Abreu J."/>
            <person name="Acer S.C."/>
            <person name="Aftuck L."/>
            <person name="Alexander A."/>
            <person name="An P."/>
            <person name="Anderson E."/>
            <person name="Anderson S."/>
            <person name="Arachi H."/>
            <person name="Azer M."/>
            <person name="Bachantsang P."/>
            <person name="Barry A."/>
            <person name="Bayul T."/>
            <person name="Berlin A."/>
            <person name="Bessette D."/>
            <person name="Bloom T."/>
            <person name="Blye J."/>
            <person name="Boguslavskiy L."/>
            <person name="Bonnet C."/>
            <person name="Boukhgalter B."/>
            <person name="Bourzgui I."/>
            <person name="Brown A."/>
            <person name="Cahill P."/>
            <person name="Channer S."/>
            <person name="Cheshatsang Y."/>
            <person name="Chuda L."/>
            <person name="Citroen M."/>
            <person name="Collymore A."/>
            <person name="Cooke P."/>
            <person name="Costello M."/>
            <person name="D'Aco K."/>
            <person name="Daza R."/>
            <person name="De Haan G."/>
            <person name="DeGray S."/>
            <person name="DeMaso C."/>
            <person name="Dhargay N."/>
            <person name="Dooley K."/>
            <person name="Dooley E."/>
            <person name="Doricent M."/>
            <person name="Dorje P."/>
            <person name="Dorjee K."/>
            <person name="Dupes A."/>
            <person name="Elong R."/>
            <person name="Falk J."/>
            <person name="Farina A."/>
            <person name="Faro S."/>
            <person name="Ferguson D."/>
            <person name="Fisher S."/>
            <person name="Foley C.D."/>
            <person name="Franke A."/>
            <person name="Friedrich D."/>
            <person name="Gadbois L."/>
            <person name="Gearin G."/>
            <person name="Gearin C.R."/>
            <person name="Giannoukos G."/>
            <person name="Goode T."/>
            <person name="Graham J."/>
            <person name="Grandbois E."/>
            <person name="Grewal S."/>
            <person name="Gyaltsen K."/>
            <person name="Hafez N."/>
            <person name="Hagos B."/>
            <person name="Hall J."/>
            <person name="Henson C."/>
            <person name="Hollinger A."/>
            <person name="Honan T."/>
            <person name="Huard M.D."/>
            <person name="Hughes L."/>
            <person name="Hurhula B."/>
            <person name="Husby M.E."/>
            <person name="Kamat A."/>
            <person name="Kanga B."/>
            <person name="Kashin S."/>
            <person name="Khazanovich D."/>
            <person name="Kisner P."/>
            <person name="Lance K."/>
            <person name="Lara M."/>
            <person name="Lee W."/>
            <person name="Lennon N."/>
            <person name="Letendre F."/>
            <person name="LeVine R."/>
            <person name="Lipovsky A."/>
            <person name="Liu X."/>
            <person name="Liu J."/>
            <person name="Liu S."/>
            <person name="Lokyitsang T."/>
            <person name="Lokyitsang Y."/>
            <person name="Lubonja R."/>
            <person name="Lui A."/>
            <person name="MacDonald P."/>
            <person name="Magnisalis V."/>
            <person name="Maru K."/>
            <person name="Matthews C."/>
            <person name="McCusker W."/>
            <person name="McDonough S."/>
            <person name="Mehta T."/>
            <person name="Meldrim J."/>
            <person name="Meneus L."/>
            <person name="Mihai O."/>
            <person name="Mihalev A."/>
            <person name="Mihova T."/>
            <person name="Mittelman R."/>
            <person name="Mlenga V."/>
            <person name="Montmayeur A."/>
            <person name="Mulrain L."/>
            <person name="Navidi A."/>
            <person name="Naylor J."/>
            <person name="Negash T."/>
            <person name="Nguyen T."/>
            <person name="Nguyen N."/>
            <person name="Nicol R."/>
            <person name="Norbu C."/>
            <person name="Norbu N."/>
            <person name="Novod N."/>
            <person name="O'Neill B."/>
            <person name="Osman S."/>
            <person name="Markiewicz E."/>
            <person name="Oyono O.L."/>
            <person name="Patti C."/>
            <person name="Phunkhang P."/>
            <person name="Pierre F."/>
            <person name="Priest M."/>
            <person name="Raghuraman S."/>
            <person name="Rege F."/>
            <person name="Reyes R."/>
            <person name="Rise C."/>
            <person name="Rogov P."/>
            <person name="Ross K."/>
            <person name="Ryan E."/>
            <person name="Settipalli S."/>
            <person name="Shea T."/>
            <person name="Sherpa N."/>
            <person name="Shi L."/>
            <person name="Shih D."/>
            <person name="Sparrow T."/>
            <person name="Spaulding J."/>
            <person name="Stalker J."/>
            <person name="Stange-Thomann N."/>
            <person name="Stavropoulos S."/>
            <person name="Stone C."/>
            <person name="Strader C."/>
            <person name="Tesfaye S."/>
            <person name="Thomson T."/>
            <person name="Thoulutsang Y."/>
            <person name="Thoulutsang D."/>
            <person name="Topham K."/>
            <person name="Topping I."/>
            <person name="Tsamla T."/>
            <person name="Vassiliev H."/>
            <person name="Vo A."/>
            <person name="Wangchuk T."/>
            <person name="Wangdi T."/>
            <person name="Weiand M."/>
            <person name="Wilkinson J."/>
            <person name="Wilson A."/>
            <person name="Yadav S."/>
            <person name="Young G."/>
            <person name="Yu Q."/>
            <person name="Zembek L."/>
            <person name="Zhong D."/>
            <person name="Zimmer A."/>
            <person name="Zwirko Z."/>
            <person name="Jaffe D.B."/>
            <person name="Alvarez P."/>
            <person name="Brockman W."/>
            <person name="Butler J."/>
            <person name="Chin C."/>
            <person name="Gnerre S."/>
            <person name="Grabherr M."/>
            <person name="Kleber M."/>
            <person name="Mauceli E."/>
            <person name="MacCallum I."/>
        </authorList>
    </citation>
    <scope>NUCLEOTIDE SEQUENCE [LARGE SCALE GENOMIC DNA]</scope>
    <source>
        <strain evidence="8">Tucson 14024-0371.13</strain>
    </source>
</reference>
<dbReference type="SUPFAM" id="SSF48208">
    <property type="entry name" value="Six-hairpin glycosidases"/>
    <property type="match status" value="1"/>
</dbReference>
<protein>
    <recommendedName>
        <fullName evidence="4 5">Trehalase</fullName>
        <ecNumber evidence="3 5">3.2.1.28</ecNumber>
    </recommendedName>
    <alternativeName>
        <fullName evidence="5">Alpha-trehalose glucohydrolase</fullName>
    </alternativeName>
</protein>
<dbReference type="GO" id="GO:0005993">
    <property type="term" value="P:trehalose catabolic process"/>
    <property type="evidence" value="ECO:0007669"/>
    <property type="project" value="TreeGrafter"/>
</dbReference>